<sequence>MRAALQKQVEAGRAQTEQIMGKNSFLNSQIDQQKKAIEAVKLIGCKSDGDKAYLCDVEAGGNAGRVRMLKGSDGWIFDIQKAKNANSQRCIPLHRVVVESGFPRRAATIPTKQSPSRTRAKP</sequence>
<proteinExistence type="predicted"/>
<reference evidence="1 2" key="1">
    <citation type="submission" date="2020-04" db="EMBL/GenBank/DDBJ databases">
        <title>Paraburkholderia sp. G-4-1-8 isolated from soil.</title>
        <authorList>
            <person name="Dahal R.H."/>
        </authorList>
    </citation>
    <scope>NUCLEOTIDE SEQUENCE [LARGE SCALE GENOMIC DNA]</scope>
    <source>
        <strain evidence="1 2">G-4-1-8</strain>
    </source>
</reference>
<name>A0A7X9X903_9BURK</name>
<keyword evidence="2" id="KW-1185">Reference proteome</keyword>
<evidence type="ECO:0000313" key="2">
    <source>
        <dbReference type="Proteomes" id="UP000583127"/>
    </source>
</evidence>
<dbReference type="AlphaFoldDB" id="A0A7X9X903"/>
<dbReference type="RefSeq" id="WP_169499756.1">
    <property type="nucleotide sequence ID" value="NZ_JABBFZ010000015.1"/>
</dbReference>
<protein>
    <submittedName>
        <fullName evidence="1">Uncharacterized protein</fullName>
    </submittedName>
</protein>
<comment type="caution">
    <text evidence="1">The sequence shown here is derived from an EMBL/GenBank/DDBJ whole genome shotgun (WGS) entry which is preliminary data.</text>
</comment>
<gene>
    <name evidence="1" type="ORF">HHL14_22405</name>
</gene>
<evidence type="ECO:0000313" key="1">
    <source>
        <dbReference type="EMBL" id="NML33573.1"/>
    </source>
</evidence>
<accession>A0A7X9X903</accession>
<dbReference type="EMBL" id="JABBFZ010000015">
    <property type="protein sequence ID" value="NML33573.1"/>
    <property type="molecule type" value="Genomic_DNA"/>
</dbReference>
<dbReference type="Proteomes" id="UP000583127">
    <property type="component" value="Unassembled WGS sequence"/>
</dbReference>
<organism evidence="1 2">
    <name type="scientific">Paraburkholderia antibiotica</name>
    <dbReference type="NCBI Taxonomy" id="2728839"/>
    <lineage>
        <taxon>Bacteria</taxon>
        <taxon>Pseudomonadati</taxon>
        <taxon>Pseudomonadota</taxon>
        <taxon>Betaproteobacteria</taxon>
        <taxon>Burkholderiales</taxon>
        <taxon>Burkholderiaceae</taxon>
        <taxon>Paraburkholderia</taxon>
    </lineage>
</organism>